<evidence type="ECO:0000256" key="1">
    <source>
        <dbReference type="SAM" id="SignalP"/>
    </source>
</evidence>
<name>A0A1H6ZEE8_9BACT</name>
<gene>
    <name evidence="2" type="ORF">SAMN05192553_104426</name>
</gene>
<dbReference type="EMBL" id="FNZH01000004">
    <property type="protein sequence ID" value="SEJ51809.1"/>
    <property type="molecule type" value="Genomic_DNA"/>
</dbReference>
<dbReference type="Proteomes" id="UP000199403">
    <property type="component" value="Unassembled WGS sequence"/>
</dbReference>
<accession>A0A1H6ZEE8</accession>
<dbReference type="STRING" id="1416801.SAMN05192553_104426"/>
<evidence type="ECO:0000313" key="3">
    <source>
        <dbReference type="Proteomes" id="UP000199403"/>
    </source>
</evidence>
<proteinExistence type="predicted"/>
<evidence type="ECO:0000313" key="2">
    <source>
        <dbReference type="EMBL" id="SEJ51809.1"/>
    </source>
</evidence>
<keyword evidence="1" id="KW-0732">Signal</keyword>
<dbReference type="AlphaFoldDB" id="A0A1H6ZEE8"/>
<feature type="signal peptide" evidence="1">
    <location>
        <begin position="1"/>
        <end position="18"/>
    </location>
</feature>
<keyword evidence="3" id="KW-1185">Reference proteome</keyword>
<sequence length="941" mass="105982">MKISFFVFLICCVGPLFAPAQQAAPIAQKAPLAAESDWLLYRSNQPASVQTTQDGHLVLRNGLVSRTFATAPNGATIGLEHLQTGESFLRSVRPEAAIQLNGIAFDVGGLTGQPIHNYLLPEWIASMKADPGSFKLVSHTVENTKERFAWKKRPEWMPKDMPWPAPGKELVFSYQLDEEAIQVLSERSIADESRKILFGDSFATLHENWKRMESPAHERNSFINEGKAGEIMALAHTAVYAEQPVLPEARVFLAKIDPGTDRSSSWGPGLGLVFSDKVIKVNLRPGDNAIGFYNGQQEQRLPGPESGKPVWLRMEWTKGQLQASWSHDKEDWQAVGTVSQQEAPQQVRIGKMDASGGNTDHSEKGAIGRSKIDEFFMLGEISSNAKDASLASYRYLLGITVNVHYELYDGLPVFSKWITVENRSDRLVTVNSFTSEILAVTEPESTVDSREQWQLPNVTIETDYNFGGMTSENVLRSSIAWKPDPLYKTQVNYERTMPVLLEVSPKYGPEQELNPGASFSSYRVWELLHDSWDRERKGLEHRRMMRSLAPWVTENPILMHVRSADTEAVKKAIDQSAEVGFEMVIMTFGSGFNAEDGRPENLDRLKGLADYAHAKGIALGGYSLLASRRVGGGNDVVMPEGMTPRFGNSPCLESEWGHDYFETLYNLYRTTGLDILEHDGSYPGDVCAATDHPGHKGLADSQWNQYRRISEFYQWARSRGIYLNVPDYYFLTGSNKTGMGYRETNWSLPRAQQEIIERQNIYDGTWTKTPSMGWMFVPLVQYHGGGEAATIEPLKAHLPHYEQRLANLFGAGVQACYRGPQLYDAPETKALVEKWVGFYKKHREVLDADLIHLRRPDGRNWDGILHVNPSGEEKGLLMLYNPLNQEITRTLRVPVYYTGLHEQVQLEDQWGIPKTLSVARDYSLNVEVTIPARGYRYFVLK</sequence>
<protein>
    <recommendedName>
        <fullName evidence="4">Alpha-galactosidase</fullName>
    </recommendedName>
</protein>
<dbReference type="OrthoDB" id="9804769at2"/>
<dbReference type="Gene3D" id="2.60.120.200">
    <property type="match status" value="1"/>
</dbReference>
<feature type="chain" id="PRO_5011570725" description="Alpha-galactosidase" evidence="1">
    <location>
        <begin position="19"/>
        <end position="941"/>
    </location>
</feature>
<organism evidence="2 3">
    <name type="scientific">Cyclobacterium xiamenense</name>
    <dbReference type="NCBI Taxonomy" id="1297121"/>
    <lineage>
        <taxon>Bacteria</taxon>
        <taxon>Pseudomonadati</taxon>
        <taxon>Bacteroidota</taxon>
        <taxon>Cytophagia</taxon>
        <taxon>Cytophagales</taxon>
        <taxon>Cyclobacteriaceae</taxon>
        <taxon>Cyclobacterium</taxon>
    </lineage>
</organism>
<dbReference type="RefSeq" id="WP_092175933.1">
    <property type="nucleotide sequence ID" value="NZ_FNZH01000004.1"/>
</dbReference>
<reference evidence="3" key="1">
    <citation type="submission" date="2016-10" db="EMBL/GenBank/DDBJ databases">
        <authorList>
            <person name="Varghese N."/>
            <person name="Submissions S."/>
        </authorList>
    </citation>
    <scope>NUCLEOTIDE SEQUENCE [LARGE SCALE GENOMIC DNA]</scope>
    <source>
        <strain evidence="3">IBRC-M 10761</strain>
    </source>
</reference>
<evidence type="ECO:0008006" key="4">
    <source>
        <dbReference type="Google" id="ProtNLM"/>
    </source>
</evidence>